<dbReference type="Proteomes" id="UP001597601">
    <property type="component" value="Unassembled WGS sequence"/>
</dbReference>
<name>A0ABW5XSS1_9SPHI</name>
<reference evidence="2" key="1">
    <citation type="journal article" date="2019" name="Int. J. Syst. Evol. Microbiol.">
        <title>The Global Catalogue of Microorganisms (GCM) 10K type strain sequencing project: providing services to taxonomists for standard genome sequencing and annotation.</title>
        <authorList>
            <consortium name="The Broad Institute Genomics Platform"/>
            <consortium name="The Broad Institute Genome Sequencing Center for Infectious Disease"/>
            <person name="Wu L."/>
            <person name="Ma J."/>
        </authorList>
    </citation>
    <scope>NUCLEOTIDE SEQUENCE [LARGE SCALE GENOMIC DNA]</scope>
    <source>
        <strain evidence="2">KCTC 52232</strain>
    </source>
</reference>
<sequence length="132" mass="14997">MKQYYYKKDLLEKIDEYFSKTISNLSSAKIVEHPTITGLAIHLGFESKEEFDLYESVGLFKKQLRIARLRMIAYYESRLLFPYAKGAIIALKSMGWQEPSATPKLKEASTSISIKLIETGPEPASSEKEVAI</sequence>
<organism evidence="1 2">
    <name type="scientific">Mucilaginibacter antarcticus</name>
    <dbReference type="NCBI Taxonomy" id="1855725"/>
    <lineage>
        <taxon>Bacteria</taxon>
        <taxon>Pseudomonadati</taxon>
        <taxon>Bacteroidota</taxon>
        <taxon>Sphingobacteriia</taxon>
        <taxon>Sphingobacteriales</taxon>
        <taxon>Sphingobacteriaceae</taxon>
        <taxon>Mucilaginibacter</taxon>
    </lineage>
</organism>
<protein>
    <submittedName>
        <fullName evidence="1">Uncharacterized protein</fullName>
    </submittedName>
</protein>
<gene>
    <name evidence="1" type="ORF">ACFSYC_15130</name>
</gene>
<dbReference type="RefSeq" id="WP_377129316.1">
    <property type="nucleotide sequence ID" value="NZ_JBHUON010000020.1"/>
</dbReference>
<evidence type="ECO:0000313" key="1">
    <source>
        <dbReference type="EMBL" id="MFD2866031.1"/>
    </source>
</evidence>
<accession>A0ABW5XSS1</accession>
<dbReference type="EMBL" id="JBHUON010000020">
    <property type="protein sequence ID" value="MFD2866031.1"/>
    <property type="molecule type" value="Genomic_DNA"/>
</dbReference>
<proteinExistence type="predicted"/>
<keyword evidence="2" id="KW-1185">Reference proteome</keyword>
<comment type="caution">
    <text evidence="1">The sequence shown here is derived from an EMBL/GenBank/DDBJ whole genome shotgun (WGS) entry which is preliminary data.</text>
</comment>
<evidence type="ECO:0000313" key="2">
    <source>
        <dbReference type="Proteomes" id="UP001597601"/>
    </source>
</evidence>